<reference evidence="10 11" key="2">
    <citation type="submission" date="2018-08" db="EMBL/GenBank/DDBJ databases">
        <title>A genome reference for cultivated species of the human gut microbiota.</title>
        <authorList>
            <person name="Zou Y."/>
            <person name="Xue W."/>
            <person name="Luo G."/>
        </authorList>
    </citation>
    <scope>NUCLEOTIDE SEQUENCE [LARGE SCALE GENOMIC DNA]</scope>
    <source>
        <strain evidence="8 10">OM03-4</strain>
        <strain evidence="7 11">TM04-30</strain>
    </source>
</reference>
<reference evidence="12 13" key="3">
    <citation type="journal article" date="2019" name="Nat. Med.">
        <title>A library of human gut bacterial isolates paired with longitudinal multiomics data enables mechanistic microbiome research.</title>
        <authorList>
            <person name="Poyet M."/>
            <person name="Groussin M."/>
            <person name="Gibbons S.M."/>
            <person name="Avila-Pacheco J."/>
            <person name="Jiang X."/>
            <person name="Kearney S.M."/>
            <person name="Perrotta A.R."/>
            <person name="Berdy B."/>
            <person name="Zhao S."/>
            <person name="Lieberman T.D."/>
            <person name="Swanson P.K."/>
            <person name="Smith M."/>
            <person name="Roesemann S."/>
            <person name="Alexander J.E."/>
            <person name="Rich S.A."/>
            <person name="Livny J."/>
            <person name="Vlamakis H."/>
            <person name="Clish C."/>
            <person name="Bullock K."/>
            <person name="Deik A."/>
            <person name="Scott J."/>
            <person name="Pierce K.A."/>
            <person name="Xavier R.J."/>
            <person name="Alm E.J."/>
        </authorList>
    </citation>
    <scope>NUCLEOTIDE SEQUENCE [LARGE SCALE GENOMIC DNA]</scope>
    <source>
        <strain evidence="3 14">BIOML-A36</strain>
        <strain evidence="5 13">BIOML-A37</strain>
        <strain evidence="4 12">BIOML-A38</strain>
    </source>
</reference>
<dbReference type="Proteomes" id="UP001222603">
    <property type="component" value="Unassembled WGS sequence"/>
</dbReference>
<organism evidence="2 9">
    <name type="scientific">Bacteroides uniformis</name>
    <dbReference type="NCBI Taxonomy" id="820"/>
    <lineage>
        <taxon>Bacteria</taxon>
        <taxon>Pseudomonadati</taxon>
        <taxon>Bacteroidota</taxon>
        <taxon>Bacteroidia</taxon>
        <taxon>Bacteroidales</taxon>
        <taxon>Bacteroidaceae</taxon>
        <taxon>Bacteroides</taxon>
    </lineage>
</organism>
<dbReference type="EMBL" id="CZAF01000014">
    <property type="protein sequence ID" value="CUP56012.1"/>
    <property type="molecule type" value="Genomic_DNA"/>
</dbReference>
<dbReference type="OrthoDB" id="1030790at2"/>
<dbReference type="Proteomes" id="UP000434462">
    <property type="component" value="Unassembled WGS sequence"/>
</dbReference>
<dbReference type="EMBL" id="JAQNSI010000568">
    <property type="protein sequence ID" value="MDC1902992.1"/>
    <property type="molecule type" value="Genomic_DNA"/>
</dbReference>
<evidence type="ECO:0000313" key="6">
    <source>
        <dbReference type="EMBL" id="MDC1902992.1"/>
    </source>
</evidence>
<evidence type="ECO:0000313" key="8">
    <source>
        <dbReference type="EMBL" id="RGN89584.1"/>
    </source>
</evidence>
<dbReference type="Proteomes" id="UP000441711">
    <property type="component" value="Unassembled WGS sequence"/>
</dbReference>
<evidence type="ECO:0000313" key="14">
    <source>
        <dbReference type="Proteomes" id="UP000441711"/>
    </source>
</evidence>
<dbReference type="Proteomes" id="UP000260759">
    <property type="component" value="Unassembled WGS sequence"/>
</dbReference>
<evidence type="ECO:0000313" key="10">
    <source>
        <dbReference type="Proteomes" id="UP000260759"/>
    </source>
</evidence>
<evidence type="ECO:0000313" key="13">
    <source>
        <dbReference type="Proteomes" id="UP000438773"/>
    </source>
</evidence>
<dbReference type="Proteomes" id="UP000095614">
    <property type="component" value="Unassembled WGS sequence"/>
</dbReference>
<reference evidence="6" key="4">
    <citation type="submission" date="2022-10" db="EMBL/GenBank/DDBJ databases">
        <title>Human gut microbiome strain richness.</title>
        <authorList>
            <person name="Chen-Liaw A."/>
        </authorList>
    </citation>
    <scope>NUCLEOTIDE SEQUENCE</scope>
    <source>
        <strain evidence="6">1001713st1_F9_1001713B170221_170320</strain>
    </source>
</reference>
<evidence type="ECO:0000313" key="7">
    <source>
        <dbReference type="EMBL" id="RGJ96348.1"/>
    </source>
</evidence>
<evidence type="ECO:0000313" key="4">
    <source>
        <dbReference type="EMBL" id="KAB4113057.1"/>
    </source>
</evidence>
<dbReference type="Proteomes" id="UP000438773">
    <property type="component" value="Unassembled WGS sequence"/>
</dbReference>
<reference evidence="2 9" key="1">
    <citation type="submission" date="2015-09" db="EMBL/GenBank/DDBJ databases">
        <authorList>
            <consortium name="Pathogen Informatics"/>
        </authorList>
    </citation>
    <scope>NUCLEOTIDE SEQUENCE [LARGE SCALE GENOMIC DNA]</scope>
    <source>
        <strain evidence="2 9">2789STDY5834847</strain>
    </source>
</reference>
<dbReference type="Proteomes" id="UP000260844">
    <property type="component" value="Unassembled WGS sequence"/>
</dbReference>
<dbReference type="EMBL" id="WCUQ01000013">
    <property type="protein sequence ID" value="KAB4121405.1"/>
    <property type="molecule type" value="Genomic_DNA"/>
</dbReference>
<sequence>MRTYTFTSSAPVMPAAWPATNRTTPVKRQPPCTTDGPRRIGYYLEPLKGIASNPDRQRILKDFFKETYV</sequence>
<dbReference type="EMBL" id="QSVA01000025">
    <property type="protein sequence ID" value="RGN89584.1"/>
    <property type="molecule type" value="Genomic_DNA"/>
</dbReference>
<evidence type="ECO:0000256" key="1">
    <source>
        <dbReference type="SAM" id="MobiDB-lite"/>
    </source>
</evidence>
<evidence type="ECO:0000313" key="5">
    <source>
        <dbReference type="EMBL" id="KAB4121405.1"/>
    </source>
</evidence>
<accession>A0A174P4Y1</accession>
<dbReference type="AlphaFoldDB" id="A0A174P4Y1"/>
<gene>
    <name evidence="8" type="ORF">DXB37_19300</name>
    <name evidence="7" type="ORF">DXD40_02525</name>
    <name evidence="2" type="ORF">ERS852462_04014</name>
    <name evidence="3" type="ORF">GAQ70_17535</name>
    <name evidence="4" type="ORF">GAQ72_16800</name>
    <name evidence="5" type="ORF">GAQ75_19330</name>
    <name evidence="6" type="ORF">POZ10_20470</name>
</gene>
<name>A0A174P4Y1_BACUN</name>
<evidence type="ECO:0000313" key="11">
    <source>
        <dbReference type="Proteomes" id="UP000260844"/>
    </source>
</evidence>
<dbReference type="EMBL" id="WCUR01000077">
    <property type="protein sequence ID" value="KAB4113057.1"/>
    <property type="molecule type" value="Genomic_DNA"/>
</dbReference>
<dbReference type="EMBL" id="WCUP01000013">
    <property type="protein sequence ID" value="KAB4107092.1"/>
    <property type="molecule type" value="Genomic_DNA"/>
</dbReference>
<dbReference type="EMBL" id="QSPV01000002">
    <property type="protein sequence ID" value="RGJ96348.1"/>
    <property type="molecule type" value="Genomic_DNA"/>
</dbReference>
<dbReference type="RefSeq" id="WP_005858546.1">
    <property type="nucleotide sequence ID" value="NZ_BAABZM010000001.1"/>
</dbReference>
<feature type="region of interest" description="Disordered" evidence="1">
    <location>
        <begin position="17"/>
        <end position="38"/>
    </location>
</feature>
<evidence type="ECO:0000313" key="12">
    <source>
        <dbReference type="Proteomes" id="UP000434462"/>
    </source>
</evidence>
<proteinExistence type="predicted"/>
<evidence type="ECO:0000313" key="2">
    <source>
        <dbReference type="EMBL" id="CUP56012.1"/>
    </source>
</evidence>
<protein>
    <submittedName>
        <fullName evidence="2">Uncharacterized protein</fullName>
    </submittedName>
</protein>
<evidence type="ECO:0000313" key="9">
    <source>
        <dbReference type="Proteomes" id="UP000095614"/>
    </source>
</evidence>
<dbReference type="GeneID" id="69591808"/>
<evidence type="ECO:0000313" key="3">
    <source>
        <dbReference type="EMBL" id="KAB4107092.1"/>
    </source>
</evidence>